<dbReference type="EMBL" id="JAWDGP010007328">
    <property type="protein sequence ID" value="KAK3725748.1"/>
    <property type="molecule type" value="Genomic_DNA"/>
</dbReference>
<keyword evidence="2" id="KW-1185">Reference proteome</keyword>
<accession>A0AAE1CPI6</accession>
<name>A0AAE1CPI6_9GAST</name>
<comment type="caution">
    <text evidence="1">The sequence shown here is derived from an EMBL/GenBank/DDBJ whole genome shotgun (WGS) entry which is preliminary data.</text>
</comment>
<proteinExistence type="predicted"/>
<evidence type="ECO:0000313" key="1">
    <source>
        <dbReference type="EMBL" id="KAK3725748.1"/>
    </source>
</evidence>
<dbReference type="AlphaFoldDB" id="A0AAE1CPI6"/>
<reference evidence="1" key="1">
    <citation type="journal article" date="2023" name="G3 (Bethesda)">
        <title>A reference genome for the long-term kleptoplast-retaining sea slug Elysia crispata morphotype clarki.</title>
        <authorList>
            <person name="Eastman K.E."/>
            <person name="Pendleton A.L."/>
            <person name="Shaikh M.A."/>
            <person name="Suttiyut T."/>
            <person name="Ogas R."/>
            <person name="Tomko P."/>
            <person name="Gavelis G."/>
            <person name="Widhalm J.R."/>
            <person name="Wisecaver J.H."/>
        </authorList>
    </citation>
    <scope>NUCLEOTIDE SEQUENCE</scope>
    <source>
        <strain evidence="1">ECLA1</strain>
    </source>
</reference>
<sequence>MWTQQAVEPAPHGTTRHHDCWTQPVIVMPHRSTICPTIEWTNHCGVLLQCHARPVPIPYTALDPCGIDLYVKSAGEASVWALIFAREPDLQSRQTEGCLLMAGPVVPASHGVSCHPEDKQLLRDTQLGVSTFAFTLEASQLRHGVNMDASWRRHGGVMEMTWMHHESVLEKT</sequence>
<organism evidence="1 2">
    <name type="scientific">Elysia crispata</name>
    <name type="common">lettuce slug</name>
    <dbReference type="NCBI Taxonomy" id="231223"/>
    <lineage>
        <taxon>Eukaryota</taxon>
        <taxon>Metazoa</taxon>
        <taxon>Spiralia</taxon>
        <taxon>Lophotrochozoa</taxon>
        <taxon>Mollusca</taxon>
        <taxon>Gastropoda</taxon>
        <taxon>Heterobranchia</taxon>
        <taxon>Euthyneura</taxon>
        <taxon>Panpulmonata</taxon>
        <taxon>Sacoglossa</taxon>
        <taxon>Placobranchoidea</taxon>
        <taxon>Plakobranchidae</taxon>
        <taxon>Elysia</taxon>
    </lineage>
</organism>
<protein>
    <submittedName>
        <fullName evidence="1">Uncharacterized protein</fullName>
    </submittedName>
</protein>
<gene>
    <name evidence="1" type="ORF">RRG08_012830</name>
</gene>
<dbReference type="Proteomes" id="UP001283361">
    <property type="component" value="Unassembled WGS sequence"/>
</dbReference>
<evidence type="ECO:0000313" key="2">
    <source>
        <dbReference type="Proteomes" id="UP001283361"/>
    </source>
</evidence>